<keyword evidence="2" id="KW-1185">Reference proteome</keyword>
<name>A0A7W9BFL8_9SPHN</name>
<protein>
    <submittedName>
        <fullName evidence="1">Uncharacterized protein</fullName>
    </submittedName>
</protein>
<reference evidence="1 2" key="1">
    <citation type="submission" date="2020-08" db="EMBL/GenBank/DDBJ databases">
        <title>Genomic Encyclopedia of Type Strains, Phase IV (KMG-IV): sequencing the most valuable type-strain genomes for metagenomic binning, comparative biology and taxonomic classification.</title>
        <authorList>
            <person name="Goeker M."/>
        </authorList>
    </citation>
    <scope>NUCLEOTIDE SEQUENCE [LARGE SCALE GENOMIC DNA]</scope>
    <source>
        <strain evidence="1 2">DSM 100044</strain>
    </source>
</reference>
<organism evidence="1 2">
    <name type="scientific">Sphingomonas aerophila</name>
    <dbReference type="NCBI Taxonomy" id="1344948"/>
    <lineage>
        <taxon>Bacteria</taxon>
        <taxon>Pseudomonadati</taxon>
        <taxon>Pseudomonadota</taxon>
        <taxon>Alphaproteobacteria</taxon>
        <taxon>Sphingomonadales</taxon>
        <taxon>Sphingomonadaceae</taxon>
        <taxon>Sphingomonas</taxon>
    </lineage>
</organism>
<comment type="caution">
    <text evidence="1">The sequence shown here is derived from an EMBL/GenBank/DDBJ whole genome shotgun (WGS) entry which is preliminary data.</text>
</comment>
<dbReference type="AlphaFoldDB" id="A0A7W9BFL8"/>
<evidence type="ECO:0000313" key="1">
    <source>
        <dbReference type="EMBL" id="MBB5716281.1"/>
    </source>
</evidence>
<accession>A0A7W9BFL8</accession>
<gene>
    <name evidence="1" type="ORF">FHS94_003144</name>
</gene>
<evidence type="ECO:0000313" key="2">
    <source>
        <dbReference type="Proteomes" id="UP000546200"/>
    </source>
</evidence>
<dbReference type="Proteomes" id="UP000546200">
    <property type="component" value="Unassembled WGS sequence"/>
</dbReference>
<proteinExistence type="predicted"/>
<dbReference type="EMBL" id="JACIJK010000010">
    <property type="protein sequence ID" value="MBB5716281.1"/>
    <property type="molecule type" value="Genomic_DNA"/>
</dbReference>
<sequence length="60" mass="6725">MQRTRVFAKVARRAIRDKLSTAKDVLAPAPIVRRLPARQSVIEGAATPSRRSFASNKLFF</sequence>